<evidence type="ECO:0000256" key="1">
    <source>
        <dbReference type="ARBA" id="ARBA00004123"/>
    </source>
</evidence>
<evidence type="ECO:0000256" key="2">
    <source>
        <dbReference type="ARBA" id="ARBA00023242"/>
    </source>
</evidence>
<dbReference type="GO" id="GO:0080008">
    <property type="term" value="C:Cul4-RING E3 ubiquitin ligase complex"/>
    <property type="evidence" value="ECO:0007669"/>
    <property type="project" value="TreeGrafter"/>
</dbReference>
<evidence type="ECO:0000313" key="5">
    <source>
        <dbReference type="Proteomes" id="UP000193380"/>
    </source>
</evidence>
<dbReference type="GO" id="GO:1990244">
    <property type="term" value="F:histone H2AT120 kinase activity"/>
    <property type="evidence" value="ECO:0007669"/>
    <property type="project" value="TreeGrafter"/>
</dbReference>
<dbReference type="STRING" id="8022.A0A060Y1Z1"/>
<organism evidence="4 5">
    <name type="scientific">Oncorhynchus mykiss</name>
    <name type="common">Rainbow trout</name>
    <name type="synonym">Salmo gairdneri</name>
    <dbReference type="NCBI Taxonomy" id="8022"/>
    <lineage>
        <taxon>Eukaryota</taxon>
        <taxon>Metazoa</taxon>
        <taxon>Chordata</taxon>
        <taxon>Craniata</taxon>
        <taxon>Vertebrata</taxon>
        <taxon>Euteleostomi</taxon>
        <taxon>Actinopterygii</taxon>
        <taxon>Neopterygii</taxon>
        <taxon>Teleostei</taxon>
        <taxon>Protacanthopterygii</taxon>
        <taxon>Salmoniformes</taxon>
        <taxon>Salmonidae</taxon>
        <taxon>Salmoninae</taxon>
        <taxon>Oncorhynchus</taxon>
    </lineage>
</organism>
<reference evidence="4" key="2">
    <citation type="submission" date="2014-03" db="EMBL/GenBank/DDBJ databases">
        <authorList>
            <person name="Genoscope - CEA"/>
        </authorList>
    </citation>
    <scope>NUCLEOTIDE SEQUENCE</scope>
</reference>
<reference evidence="4" key="1">
    <citation type="journal article" date="2014" name="Nat. Commun.">
        <title>The rainbow trout genome provides novel insights into evolution after whole-genome duplication in vertebrates.</title>
        <authorList>
            <person name="Berthelot C."/>
            <person name="Brunet F."/>
            <person name="Chalopin D."/>
            <person name="Juanchich A."/>
            <person name="Bernard M."/>
            <person name="Noel B."/>
            <person name="Bento P."/>
            <person name="Da Silva C."/>
            <person name="Labadie K."/>
            <person name="Alberti A."/>
            <person name="Aury J.M."/>
            <person name="Louis A."/>
            <person name="Dehais P."/>
            <person name="Bardou P."/>
            <person name="Montfort J."/>
            <person name="Klopp C."/>
            <person name="Cabau C."/>
            <person name="Gaspin C."/>
            <person name="Thorgaard G.H."/>
            <person name="Boussaha M."/>
            <person name="Quillet E."/>
            <person name="Guyomard R."/>
            <person name="Galiana D."/>
            <person name="Bobe J."/>
            <person name="Volff J.N."/>
            <person name="Genet C."/>
            <person name="Wincker P."/>
            <person name="Jaillon O."/>
            <person name="Roest Crollius H."/>
            <person name="Guiguen Y."/>
        </authorList>
    </citation>
    <scope>NUCLEOTIDE SEQUENCE [LARGE SCALE GENOMIC DNA]</scope>
</reference>
<dbReference type="AlphaFoldDB" id="A0A060Y1Z1"/>
<dbReference type="PaxDb" id="8022-A0A060Y1Z1"/>
<gene>
    <name evidence="4" type="ORF">GSONMT00003323001</name>
</gene>
<dbReference type="InterPro" id="IPR015943">
    <property type="entry name" value="WD40/YVTN_repeat-like_dom_sf"/>
</dbReference>
<feature type="compositionally biased region" description="Acidic residues" evidence="3">
    <location>
        <begin position="118"/>
        <end position="141"/>
    </location>
</feature>
<dbReference type="Gene3D" id="2.130.10.10">
    <property type="entry name" value="YVTN repeat-like/Quinoprotein amine dehydrogenase"/>
    <property type="match status" value="1"/>
</dbReference>
<feature type="compositionally biased region" description="Acidic residues" evidence="3">
    <location>
        <begin position="82"/>
        <end position="111"/>
    </location>
</feature>
<dbReference type="GO" id="GO:0016567">
    <property type="term" value="P:protein ubiquitination"/>
    <property type="evidence" value="ECO:0007669"/>
    <property type="project" value="InterPro"/>
</dbReference>
<dbReference type="EMBL" id="FR906851">
    <property type="protein sequence ID" value="CDQ85542.1"/>
    <property type="molecule type" value="Genomic_DNA"/>
</dbReference>
<dbReference type="Proteomes" id="UP000193380">
    <property type="component" value="Unassembled WGS sequence"/>
</dbReference>
<feature type="compositionally biased region" description="Acidic residues" evidence="3">
    <location>
        <begin position="149"/>
        <end position="176"/>
    </location>
</feature>
<proteinExistence type="predicted"/>
<dbReference type="GO" id="GO:0030331">
    <property type="term" value="F:nuclear estrogen receptor binding"/>
    <property type="evidence" value="ECO:0007669"/>
    <property type="project" value="TreeGrafter"/>
</dbReference>
<keyword evidence="2" id="KW-0539">Nucleus</keyword>
<accession>A0A060Y1Z1</accession>
<protein>
    <submittedName>
        <fullName evidence="4">Uncharacterized protein</fullName>
    </submittedName>
</protein>
<evidence type="ECO:0000313" key="4">
    <source>
        <dbReference type="EMBL" id="CDQ85542.1"/>
    </source>
</evidence>
<evidence type="ECO:0000256" key="3">
    <source>
        <dbReference type="SAM" id="MobiDB-lite"/>
    </source>
</evidence>
<dbReference type="GO" id="GO:0005634">
    <property type="term" value="C:nucleus"/>
    <property type="evidence" value="ECO:0007669"/>
    <property type="project" value="UniProtKB-SubCell"/>
</dbReference>
<dbReference type="InterPro" id="IPR033270">
    <property type="entry name" value="VPRBP/DCAF1"/>
</dbReference>
<sequence>MLQADDDDDIMEMQTKTPFGSSFRTFNATDYKPIATIDVKRNIFDLCTDTKDCYLAVIENQDSVNTDTVCRLYEVGRQRLAEEEEDEDDQEDDDQDDDDDDDDDSDDDMDTDPLIAELDNENGEDEEDEEDGNNELSLSDDEVSRLLEGDGEEEEEDDDDDDDDDDSDDDEEDGDLALDNNSSDNSDLEDDIILSLNE</sequence>
<feature type="region of interest" description="Disordered" evidence="3">
    <location>
        <begin position="78"/>
        <end position="198"/>
    </location>
</feature>
<comment type="subcellular location">
    <subcellularLocation>
        <location evidence="1">Nucleus</location>
    </subcellularLocation>
</comment>
<dbReference type="PANTHER" id="PTHR13129:SF4">
    <property type="entry name" value="DDB1- AND CUL4-ASSOCIATED FACTOR 1"/>
    <property type="match status" value="1"/>
</dbReference>
<dbReference type="PANTHER" id="PTHR13129">
    <property type="entry name" value="VPRBP PROTEIN-RELATED"/>
    <property type="match status" value="1"/>
</dbReference>
<name>A0A060Y1Z1_ONCMY</name>